<evidence type="ECO:0000256" key="3">
    <source>
        <dbReference type="ARBA" id="ARBA00022723"/>
    </source>
</evidence>
<dbReference type="PROSITE" id="PS00211">
    <property type="entry name" value="ABC_TRANSPORTER_1"/>
    <property type="match status" value="2"/>
</dbReference>
<dbReference type="RefSeq" id="WP_021920556.1">
    <property type="nucleotide sequence ID" value="NZ_CAKXKJ010000005.1"/>
</dbReference>
<evidence type="ECO:0000256" key="9">
    <source>
        <dbReference type="ARBA" id="ARBA00022833"/>
    </source>
</evidence>
<dbReference type="GO" id="GO:0008270">
    <property type="term" value="F:zinc ion binding"/>
    <property type="evidence" value="ECO:0007669"/>
    <property type="project" value="UniProtKB-UniRule"/>
</dbReference>
<feature type="binding site" evidence="17">
    <location>
        <begin position="641"/>
        <end position="648"/>
    </location>
    <ligand>
        <name>ATP</name>
        <dbReference type="ChEBI" id="CHEBI:30616"/>
    </ligand>
</feature>
<comment type="subunit">
    <text evidence="17">Forms a heterotetramer with UvrB during the search for lesions.</text>
</comment>
<evidence type="ECO:0000256" key="8">
    <source>
        <dbReference type="ARBA" id="ARBA00022771"/>
    </source>
</evidence>
<protein>
    <recommendedName>
        <fullName evidence="15 17">UvrABC system protein A</fullName>
        <shortName evidence="17">UvrA protein</shortName>
    </recommendedName>
    <alternativeName>
        <fullName evidence="16 17">Excinuclease ABC subunit A</fullName>
    </alternativeName>
</protein>
<comment type="similarity">
    <text evidence="14 17">Belongs to the ABC transporter superfamily. UvrA family.</text>
</comment>
<dbReference type="SUPFAM" id="SSF52540">
    <property type="entry name" value="P-loop containing nucleoside triphosphate hydrolases"/>
    <property type="match status" value="2"/>
</dbReference>
<keyword evidence="3 17" id="KW-0479">Metal-binding</keyword>
<feature type="zinc finger region" description="C4-type" evidence="17">
    <location>
        <begin position="740"/>
        <end position="766"/>
    </location>
</feature>
<dbReference type="GO" id="GO:0016887">
    <property type="term" value="F:ATP hydrolysis activity"/>
    <property type="evidence" value="ECO:0007669"/>
    <property type="project" value="InterPro"/>
</dbReference>
<dbReference type="InterPro" id="IPR003439">
    <property type="entry name" value="ABC_transporter-like_ATP-bd"/>
</dbReference>
<evidence type="ECO:0000313" key="19">
    <source>
        <dbReference type="EMBL" id="RFT06300.1"/>
    </source>
</evidence>
<evidence type="ECO:0000256" key="6">
    <source>
        <dbReference type="ARBA" id="ARBA00022763"/>
    </source>
</evidence>
<accession>A0A3E2B2P6</accession>
<comment type="caution">
    <text evidence="19">The sequence shown here is derived from an EMBL/GenBank/DDBJ whole genome shotgun (WGS) entry which is preliminary data.</text>
</comment>
<evidence type="ECO:0000256" key="12">
    <source>
        <dbReference type="ARBA" id="ARBA00023125"/>
    </source>
</evidence>
<dbReference type="CDD" id="cd03270">
    <property type="entry name" value="ABC_UvrA_I"/>
    <property type="match status" value="1"/>
</dbReference>
<proteinExistence type="inferred from homology"/>
<dbReference type="NCBIfam" id="TIGR00630">
    <property type="entry name" value="uvra"/>
    <property type="match status" value="1"/>
</dbReference>
<sequence length="941" mass="103105">MQSHIHVKGARANNLKNIDVSIPRDKLVVITGLSGSGKSSLAFDTIYAEGQRRYVESLSSYARMFLGQMEKPDVDYIDGLSPAISIDQKTTSKNPRSTVGTVTEIYDYLRLLWARVGTPHCPKCGKEIRQQSVDQIIDQILSLPEGTRIQVLAPVVRGKKGEHVKVLDNARKSGYVRCRVDGALYELTEDISLEKNKKHNIEIVVDRLVIRPDILRRLTDSVETAASLGGGLLLINLVQEDRDLTFSQNYACEDCGISIEELAPRMFSFNSPFGACPTCTGLGSQMKADPQLVIPNPALSILDGAIAVSGWQNVKGDSIARMYFEALGKQYGFQLTTPFQDLSPEAQEVILHGTRGEKLKLTYHRADGQGTFSQAFEGILHNVERRFTETQSDASRKELEECMSECPCPTCQGRRLKKEALAVTVGNLNIDEFCHKSVTDALDFVDHLTLTETQAQIAQQILKEIRSRLTFLQSVGLSYLTLSRQAGTLSGGESQRIRLATQIGSSLMGVLYILDEPSIGLHQRDNDMLLDTLKRLRDLGNTLIVVEHDEDTMRAADYIVDIGPAAGVHGGQVIAAGTAEEIMAVPASITGQYLSGAKKIPVPSRRRTGNGHSLTIRGAAENNLDHVDVTFPLGTFTCVTGVSGSGKSSLVNEILFKRLGADLNRMKVRPGKHTALEGEEFLDKVIDIDQSPIGRTPRSNPATYTGLFGDIRELFASTPDAKSRGYGPGRFSFNVKGGRCESCAGDGLLKIEMHFLPDIYVPCEVCKGKRYNRETLEVKYKGKNIHDVLDMTVDEGLAFFANLPKLRRKLETLSSVGLGYLKIGQSSTTLSGGEAQRVKLATELARRSTGKTIYILDEPTTGLHTYDVHKLLEVLDRLVEGGNTVVVIEHNLDVIKWADHVIDLGPEGGSGGGHVVCTGTPEEVAQCEASYTGRYLKKLLK</sequence>
<dbReference type="PANTHER" id="PTHR43152:SF3">
    <property type="entry name" value="UVRABC SYSTEM PROTEIN A"/>
    <property type="match status" value="1"/>
</dbReference>
<evidence type="ECO:0000256" key="14">
    <source>
        <dbReference type="ARBA" id="ARBA00038000"/>
    </source>
</evidence>
<evidence type="ECO:0000256" key="16">
    <source>
        <dbReference type="ARBA" id="ARBA00042156"/>
    </source>
</evidence>
<dbReference type="Pfam" id="PF17760">
    <property type="entry name" value="UvrA_inter"/>
    <property type="match status" value="1"/>
</dbReference>
<dbReference type="Gene3D" id="1.10.8.280">
    <property type="entry name" value="ABC transporter ATPase domain-like"/>
    <property type="match status" value="1"/>
</dbReference>
<dbReference type="GO" id="GO:0009381">
    <property type="term" value="F:excinuclease ABC activity"/>
    <property type="evidence" value="ECO:0007669"/>
    <property type="project" value="UniProtKB-UniRule"/>
</dbReference>
<dbReference type="Pfam" id="PF17755">
    <property type="entry name" value="UvrA_DNA-bind"/>
    <property type="match status" value="1"/>
</dbReference>
<dbReference type="InterPro" id="IPR017871">
    <property type="entry name" value="ABC_transporter-like_CS"/>
</dbReference>
<keyword evidence="11 17" id="KW-0267">Excision nuclease</keyword>
<reference evidence="19 20" key="1">
    <citation type="submission" date="2018-07" db="EMBL/GenBank/DDBJ databases">
        <title>GABA Modulating Bacteria of the Human Gut Microbiota.</title>
        <authorList>
            <person name="Strandwitz P."/>
            <person name="Kim K.H."/>
            <person name="Terekhova D."/>
            <person name="Liu J.K."/>
            <person name="Sharma A."/>
            <person name="Levering J."/>
            <person name="Mcdonald D."/>
            <person name="Dietrich D."/>
            <person name="Ramadhar T.R."/>
            <person name="Lekbua A."/>
            <person name="Mroue N."/>
            <person name="Liston C."/>
            <person name="Stewart E.J."/>
            <person name="Dubin M.J."/>
            <person name="Zengler K."/>
            <person name="Knight R."/>
            <person name="Gilbert J.A."/>
            <person name="Clardy J."/>
            <person name="Lewis K."/>
        </authorList>
    </citation>
    <scope>NUCLEOTIDE SEQUENCE [LARGE SCALE GENOMIC DNA]</scope>
    <source>
        <strain evidence="19 20">KLE1738</strain>
    </source>
</reference>
<keyword evidence="4 17" id="KW-0677">Repeat</keyword>
<evidence type="ECO:0000313" key="20">
    <source>
        <dbReference type="Proteomes" id="UP000260649"/>
    </source>
</evidence>
<dbReference type="InterPro" id="IPR003593">
    <property type="entry name" value="AAA+_ATPase"/>
</dbReference>
<dbReference type="InterPro" id="IPR041552">
    <property type="entry name" value="UvrA_DNA-bd"/>
</dbReference>
<dbReference type="InterPro" id="IPR004602">
    <property type="entry name" value="UvrA"/>
</dbReference>
<keyword evidence="13 17" id="KW-0234">DNA repair</keyword>
<evidence type="ECO:0000256" key="10">
    <source>
        <dbReference type="ARBA" id="ARBA00022840"/>
    </source>
</evidence>
<keyword evidence="10 17" id="KW-0067">ATP-binding</keyword>
<dbReference type="PROSITE" id="PS50893">
    <property type="entry name" value="ABC_TRANSPORTER_2"/>
    <property type="match status" value="2"/>
</dbReference>
<evidence type="ECO:0000256" key="4">
    <source>
        <dbReference type="ARBA" id="ARBA00022737"/>
    </source>
</evidence>
<dbReference type="Gene3D" id="1.20.1580.10">
    <property type="entry name" value="ABC transporter ATPase like domain"/>
    <property type="match status" value="3"/>
</dbReference>
<dbReference type="GeneID" id="97995736"/>
<dbReference type="GO" id="GO:0003677">
    <property type="term" value="F:DNA binding"/>
    <property type="evidence" value="ECO:0007669"/>
    <property type="project" value="UniProtKB-UniRule"/>
</dbReference>
<dbReference type="Gene3D" id="3.40.50.300">
    <property type="entry name" value="P-loop containing nucleotide triphosphate hydrolases"/>
    <property type="match status" value="3"/>
</dbReference>
<comment type="function">
    <text evidence="17">The UvrABC repair system catalyzes the recognition and processing of DNA lesions. UvrA is an ATPase and a DNA-binding protein. A damage recognition complex composed of 2 UvrA and 2 UvrB subunits scans DNA for abnormalities. When the presence of a lesion has been verified by UvrB, the UvrA molecules dissociate.</text>
</comment>
<dbReference type="InterPro" id="IPR041102">
    <property type="entry name" value="UvrA_inter"/>
</dbReference>
<dbReference type="GO" id="GO:0006289">
    <property type="term" value="P:nucleotide-excision repair"/>
    <property type="evidence" value="ECO:0007669"/>
    <property type="project" value="UniProtKB-UniRule"/>
</dbReference>
<name>A0A3E2B2P6_9FIRM</name>
<dbReference type="HAMAP" id="MF_00205">
    <property type="entry name" value="UvrA"/>
    <property type="match status" value="1"/>
</dbReference>
<keyword evidence="2 17" id="KW-0963">Cytoplasm</keyword>
<dbReference type="AlphaFoldDB" id="A0A3E2B2P6"/>
<evidence type="ECO:0000256" key="1">
    <source>
        <dbReference type="ARBA" id="ARBA00004496"/>
    </source>
</evidence>
<evidence type="ECO:0000256" key="11">
    <source>
        <dbReference type="ARBA" id="ARBA00022881"/>
    </source>
</evidence>
<dbReference type="CDD" id="cd03271">
    <property type="entry name" value="ABC_UvrA_II"/>
    <property type="match status" value="1"/>
</dbReference>
<organism evidence="19 20">
    <name type="scientific">Evtepia gabavorous</name>
    <dbReference type="NCBI Taxonomy" id="2211183"/>
    <lineage>
        <taxon>Bacteria</taxon>
        <taxon>Bacillati</taxon>
        <taxon>Bacillota</taxon>
        <taxon>Clostridia</taxon>
        <taxon>Eubacteriales</taxon>
        <taxon>Evtepia</taxon>
    </lineage>
</organism>
<feature type="domain" description="ABC transporter" evidence="18">
    <location>
        <begin position="606"/>
        <end position="937"/>
    </location>
</feature>
<keyword evidence="8 17" id="KW-0863">Zinc-finger</keyword>
<dbReference type="GO" id="GO:0009380">
    <property type="term" value="C:excinuclease repair complex"/>
    <property type="evidence" value="ECO:0007669"/>
    <property type="project" value="InterPro"/>
</dbReference>
<comment type="subcellular location">
    <subcellularLocation>
        <location evidence="1 17">Cytoplasm</location>
    </subcellularLocation>
</comment>
<dbReference type="InterPro" id="IPR027417">
    <property type="entry name" value="P-loop_NTPase"/>
</dbReference>
<keyword evidence="5 17" id="KW-0547">Nucleotide-binding</keyword>
<dbReference type="NCBIfam" id="NF001503">
    <property type="entry name" value="PRK00349.1"/>
    <property type="match status" value="1"/>
</dbReference>
<evidence type="ECO:0000256" key="17">
    <source>
        <dbReference type="HAMAP-Rule" id="MF_00205"/>
    </source>
</evidence>
<feature type="binding site" evidence="17">
    <location>
        <begin position="32"/>
        <end position="39"/>
    </location>
    <ligand>
        <name>ATP</name>
        <dbReference type="ChEBI" id="CHEBI:30616"/>
    </ligand>
</feature>
<evidence type="ECO:0000259" key="18">
    <source>
        <dbReference type="PROSITE" id="PS50893"/>
    </source>
</evidence>
<dbReference type="Gene3D" id="3.30.190.20">
    <property type="match status" value="1"/>
</dbReference>
<evidence type="ECO:0000256" key="15">
    <source>
        <dbReference type="ARBA" id="ARBA00039316"/>
    </source>
</evidence>
<feature type="domain" description="ABC transporter" evidence="18">
    <location>
        <begin position="322"/>
        <end position="595"/>
    </location>
</feature>
<dbReference type="EMBL" id="QQRQ01000013">
    <property type="protein sequence ID" value="RFT06300.1"/>
    <property type="molecule type" value="Genomic_DNA"/>
</dbReference>
<keyword evidence="17" id="KW-0742">SOS response</keyword>
<dbReference type="PANTHER" id="PTHR43152">
    <property type="entry name" value="UVRABC SYSTEM PROTEIN A"/>
    <property type="match status" value="1"/>
</dbReference>
<dbReference type="Proteomes" id="UP000260649">
    <property type="component" value="Unassembled WGS sequence"/>
</dbReference>
<feature type="zinc finger region" description="C4-type" evidence="17">
    <location>
        <begin position="252"/>
        <end position="279"/>
    </location>
</feature>
<dbReference type="SMART" id="SM00382">
    <property type="entry name" value="AAA"/>
    <property type="match status" value="1"/>
</dbReference>
<keyword evidence="20" id="KW-1185">Reference proteome</keyword>
<keyword evidence="6 17" id="KW-0227">DNA damage</keyword>
<evidence type="ECO:0000256" key="5">
    <source>
        <dbReference type="ARBA" id="ARBA00022741"/>
    </source>
</evidence>
<dbReference type="GO" id="GO:0005737">
    <property type="term" value="C:cytoplasm"/>
    <property type="evidence" value="ECO:0007669"/>
    <property type="project" value="UniProtKB-SubCell"/>
</dbReference>
<evidence type="ECO:0000256" key="2">
    <source>
        <dbReference type="ARBA" id="ARBA00022490"/>
    </source>
</evidence>
<keyword evidence="12 17" id="KW-0238">DNA-binding</keyword>
<evidence type="ECO:0000256" key="13">
    <source>
        <dbReference type="ARBA" id="ARBA00023204"/>
    </source>
</evidence>
<dbReference type="OrthoDB" id="9809851at2"/>
<evidence type="ECO:0000256" key="7">
    <source>
        <dbReference type="ARBA" id="ARBA00022769"/>
    </source>
</evidence>
<dbReference type="FunFam" id="1.20.1580.10:FF:000002">
    <property type="entry name" value="UvrABC system protein A"/>
    <property type="match status" value="1"/>
</dbReference>
<keyword evidence="9 17" id="KW-0862">Zinc</keyword>
<dbReference type="GO" id="GO:0005524">
    <property type="term" value="F:ATP binding"/>
    <property type="evidence" value="ECO:0007669"/>
    <property type="project" value="UniProtKB-UniRule"/>
</dbReference>
<keyword evidence="7 17" id="KW-0228">DNA excision</keyword>
<gene>
    <name evidence="17" type="primary">uvrA</name>
    <name evidence="19" type="ORF">DV520_08330</name>
</gene>
<dbReference type="GO" id="GO:0009432">
    <property type="term" value="P:SOS response"/>
    <property type="evidence" value="ECO:0007669"/>
    <property type="project" value="UniProtKB-UniRule"/>
</dbReference>